<dbReference type="AlphaFoldDB" id="A0A9P0Z1W8"/>
<evidence type="ECO:0000313" key="3">
    <source>
        <dbReference type="Proteomes" id="UP001152484"/>
    </source>
</evidence>
<dbReference type="PANTHER" id="PTHR11697">
    <property type="entry name" value="GENERAL TRANSCRIPTION FACTOR 2-RELATED ZINC FINGER PROTEIN"/>
    <property type="match status" value="1"/>
</dbReference>
<evidence type="ECO:0000259" key="1">
    <source>
        <dbReference type="SMART" id="SM00597"/>
    </source>
</evidence>
<sequence length="788" mass="89883">MSMYNFVTITRASRDVIHNEASGSRAFKQPGIEVNLDDLPTDPGLRPKICSYHPNDQDKVRRFYLQKGPCQPRTHKFPQRIIGTKSRRFCPSWFNEFESWLEYSIDKDDAYCLYCYLFRADFGKQSGGDAFVTTGFSNWSVKGRLQNHVGGPNSAHDIAYRRGEDLMKQTQHIDVAILKQSDQVREVYRRRLSASLTCIRFLLKQGLPFRGHDESDASSNQGNFLELLKVLAACNEDIKKCVLQNAPDNHRLTAPKIQKDIVHAAATETIKAIINDLGNEYFSIIVDESRDVSIKEEMAIDLRYVDKNGSIVEHFIGVVHVKDTSALTLKKGIDLVFSKYGLSASRIRGQGYDGASNMQGEFNGLKSLILKENPSAFCIHCFAHQLQLTLVYVAKTHDHVALFFGLISTLINIVGGSCKRYDLLRETHAARVKEGIEKGEIQTGRGMNQGIGLKRSGETRWGSHYGSLISLVQMYSSMIDVLEVIKEDGVTSDQKGEAMRHLDSIQTFDFAFFLHLMKTVLGITNELSQALQRKDQDILNAMQLVSIAKGRLQDMRDNGWDPLLEEVSAFCRVHDLDIPNMEDKFIPKGRSRRKAKDIKYWEHYQYDLFYTIVDMQLQELNYRFSESNTKLLLCLSSLSPDKSFEAFDKLKLIEFATFYPSDFSNLELVVLENQLETYIIDMHSNDEFSDLKGIACLAEMLVKTGKHRVYQLVYLLLKLALTLPVATAKVERAFSAMKIVKTELRNRMGDEWMNDCLVPYIESDVFDSIDDELIIQHFQNMQARRGQL</sequence>
<dbReference type="OrthoDB" id="1297454at2759"/>
<dbReference type="GO" id="GO:0046983">
    <property type="term" value="F:protein dimerization activity"/>
    <property type="evidence" value="ECO:0007669"/>
    <property type="project" value="InterPro"/>
</dbReference>
<dbReference type="Proteomes" id="UP001152484">
    <property type="component" value="Unassembled WGS sequence"/>
</dbReference>
<evidence type="ECO:0000313" key="2">
    <source>
        <dbReference type="EMBL" id="CAH9083077.1"/>
    </source>
</evidence>
<dbReference type="InterPro" id="IPR055298">
    <property type="entry name" value="AtLOH3-like"/>
</dbReference>
<dbReference type="InterPro" id="IPR025398">
    <property type="entry name" value="DUF4371"/>
</dbReference>
<accession>A0A9P0Z1W8</accession>
<dbReference type="PANTHER" id="PTHR11697:SF230">
    <property type="entry name" value="ZINC FINGER, MYM DOMAIN CONTAINING 1"/>
    <property type="match status" value="1"/>
</dbReference>
<comment type="caution">
    <text evidence="2">The sequence shown here is derived from an EMBL/GenBank/DDBJ whole genome shotgun (WGS) entry which is preliminary data.</text>
</comment>
<feature type="domain" description="TTF-type" evidence="1">
    <location>
        <begin position="85"/>
        <end position="179"/>
    </location>
</feature>
<dbReference type="Pfam" id="PF05699">
    <property type="entry name" value="Dimer_Tnp_hAT"/>
    <property type="match status" value="1"/>
</dbReference>
<dbReference type="InterPro" id="IPR006580">
    <property type="entry name" value="Znf_TTF"/>
</dbReference>
<dbReference type="InterPro" id="IPR008906">
    <property type="entry name" value="HATC_C_dom"/>
</dbReference>
<dbReference type="SMART" id="SM00597">
    <property type="entry name" value="ZnF_TTF"/>
    <property type="match status" value="1"/>
</dbReference>
<dbReference type="InterPro" id="IPR012337">
    <property type="entry name" value="RNaseH-like_sf"/>
</dbReference>
<organism evidence="2 3">
    <name type="scientific">Cuscuta europaea</name>
    <name type="common">European dodder</name>
    <dbReference type="NCBI Taxonomy" id="41803"/>
    <lineage>
        <taxon>Eukaryota</taxon>
        <taxon>Viridiplantae</taxon>
        <taxon>Streptophyta</taxon>
        <taxon>Embryophyta</taxon>
        <taxon>Tracheophyta</taxon>
        <taxon>Spermatophyta</taxon>
        <taxon>Magnoliopsida</taxon>
        <taxon>eudicotyledons</taxon>
        <taxon>Gunneridae</taxon>
        <taxon>Pentapetalae</taxon>
        <taxon>asterids</taxon>
        <taxon>lamiids</taxon>
        <taxon>Solanales</taxon>
        <taxon>Convolvulaceae</taxon>
        <taxon>Cuscuteae</taxon>
        <taxon>Cuscuta</taxon>
        <taxon>Cuscuta subgen. Cuscuta</taxon>
    </lineage>
</organism>
<dbReference type="EMBL" id="CAMAPE010000016">
    <property type="protein sequence ID" value="CAH9083077.1"/>
    <property type="molecule type" value="Genomic_DNA"/>
</dbReference>
<proteinExistence type="predicted"/>
<protein>
    <recommendedName>
        <fullName evidence="1">TTF-type domain-containing protein</fullName>
    </recommendedName>
</protein>
<reference evidence="2" key="1">
    <citation type="submission" date="2022-07" db="EMBL/GenBank/DDBJ databases">
        <authorList>
            <person name="Macas J."/>
            <person name="Novak P."/>
            <person name="Neumann P."/>
        </authorList>
    </citation>
    <scope>NUCLEOTIDE SEQUENCE</scope>
</reference>
<name>A0A9P0Z1W8_CUSEU</name>
<dbReference type="SUPFAM" id="SSF53098">
    <property type="entry name" value="Ribonuclease H-like"/>
    <property type="match status" value="1"/>
</dbReference>
<keyword evidence="3" id="KW-1185">Reference proteome</keyword>
<gene>
    <name evidence="2" type="ORF">CEURO_LOCUS8523</name>
</gene>
<dbReference type="Pfam" id="PF14291">
    <property type="entry name" value="DUF4371"/>
    <property type="match status" value="1"/>
</dbReference>